<evidence type="ECO:0000259" key="1">
    <source>
        <dbReference type="Pfam" id="PF05239"/>
    </source>
</evidence>
<proteinExistence type="predicted"/>
<dbReference type="Proteomes" id="UP000618343">
    <property type="component" value="Unassembled WGS sequence"/>
</dbReference>
<dbReference type="Proteomes" id="UP000643554">
    <property type="component" value="Unassembled WGS sequence"/>
</dbReference>
<feature type="domain" description="PRC-barrel" evidence="1">
    <location>
        <begin position="4"/>
        <end position="78"/>
    </location>
</feature>
<dbReference type="InterPro" id="IPR011033">
    <property type="entry name" value="PRC_barrel-like_sf"/>
</dbReference>
<evidence type="ECO:0000313" key="3">
    <source>
        <dbReference type="EMBL" id="HIP91686.1"/>
    </source>
</evidence>
<dbReference type="AlphaFoldDB" id="A0A832ZML6"/>
<protein>
    <recommendedName>
        <fullName evidence="1">PRC-barrel domain-containing protein</fullName>
    </recommendedName>
</protein>
<dbReference type="PANTHER" id="PTHR38137">
    <property type="entry name" value="PRC-BARREL DOMAIN PROTEIN"/>
    <property type="match status" value="1"/>
</dbReference>
<dbReference type="Gene3D" id="2.30.30.240">
    <property type="entry name" value="PRC-barrel domain"/>
    <property type="match status" value="1"/>
</dbReference>
<sequence>MVKIPFKELCGKSIVGNMGGILGKVKDVVFDESTGKIISLDIEPSENSPIPASDEYYKLIPYKIVLGVKDVVVVDESKINSIKIISKEE</sequence>
<organism evidence="3 4">
    <name type="scientific">Methanothermococcus okinawensis</name>
    <dbReference type="NCBI Taxonomy" id="155863"/>
    <lineage>
        <taxon>Archaea</taxon>
        <taxon>Methanobacteriati</taxon>
        <taxon>Methanobacteriota</taxon>
        <taxon>Methanomada group</taxon>
        <taxon>Methanococci</taxon>
        <taxon>Methanococcales</taxon>
        <taxon>Methanococcaceae</taxon>
        <taxon>Methanothermococcus</taxon>
    </lineage>
</organism>
<evidence type="ECO:0000313" key="4">
    <source>
        <dbReference type="Proteomes" id="UP000618343"/>
    </source>
</evidence>
<gene>
    <name evidence="2" type="ORF">EYH15_01420</name>
    <name evidence="3" type="ORF">EYH21_05255</name>
</gene>
<dbReference type="SUPFAM" id="SSF50346">
    <property type="entry name" value="PRC-barrel domain"/>
    <property type="match status" value="1"/>
</dbReference>
<dbReference type="Pfam" id="PF05239">
    <property type="entry name" value="PRC"/>
    <property type="match status" value="1"/>
</dbReference>
<evidence type="ECO:0000313" key="2">
    <source>
        <dbReference type="EMBL" id="HIP84140.1"/>
    </source>
</evidence>
<comment type="caution">
    <text evidence="3">The sequence shown here is derived from an EMBL/GenBank/DDBJ whole genome shotgun (WGS) entry which is preliminary data.</text>
</comment>
<dbReference type="PANTHER" id="PTHR38137:SF2">
    <property type="entry name" value="PRC-BARREL DOMAIN-CONTAINING PROTEIN"/>
    <property type="match status" value="1"/>
</dbReference>
<dbReference type="InterPro" id="IPR027275">
    <property type="entry name" value="PRC-brl_dom"/>
</dbReference>
<dbReference type="EMBL" id="DQUI01000025">
    <property type="protein sequence ID" value="HIP84140.1"/>
    <property type="molecule type" value="Genomic_DNA"/>
</dbReference>
<accession>A0A832ZML6</accession>
<name>A0A832ZML6_9EURY</name>
<dbReference type="EMBL" id="DQUO01000062">
    <property type="protein sequence ID" value="HIP91686.1"/>
    <property type="molecule type" value="Genomic_DNA"/>
</dbReference>
<reference evidence="3" key="1">
    <citation type="journal article" date="2020" name="ISME J.">
        <title>Gammaproteobacteria mediating utilization of methyl-, sulfur- and petroleum organic compounds in deep ocean hydrothermal plumes.</title>
        <authorList>
            <person name="Zhou Z."/>
            <person name="Liu Y."/>
            <person name="Pan J."/>
            <person name="Cron B.R."/>
            <person name="Toner B.M."/>
            <person name="Anantharaman K."/>
            <person name="Breier J.A."/>
            <person name="Dick G.J."/>
            <person name="Li M."/>
        </authorList>
    </citation>
    <scope>NUCLEOTIDE SEQUENCE</scope>
    <source>
        <strain evidence="2">SZUA-1453</strain>
        <strain evidence="3">SZUA-1471</strain>
    </source>
</reference>